<evidence type="ECO:0000256" key="1">
    <source>
        <dbReference type="SAM" id="MobiDB-lite"/>
    </source>
</evidence>
<dbReference type="Pfam" id="PF14202">
    <property type="entry name" value="TnpW"/>
    <property type="match status" value="1"/>
</dbReference>
<dbReference type="RefSeq" id="WP_294648398.1">
    <property type="nucleotide sequence ID" value="NZ_JBBMFA010000108.1"/>
</dbReference>
<evidence type="ECO:0000313" key="3">
    <source>
        <dbReference type="Proteomes" id="UP001477672"/>
    </source>
</evidence>
<gene>
    <name evidence="2" type="ORF">WMO24_13495</name>
</gene>
<name>A0ABV1GI08_9FIRM</name>
<dbReference type="InterPro" id="IPR026990">
    <property type="entry name" value="TnpW"/>
</dbReference>
<proteinExistence type="predicted"/>
<organism evidence="2 3">
    <name type="scientific">Ruthenibacterium intestinale</name>
    <dbReference type="NCBI Taxonomy" id="3133163"/>
    <lineage>
        <taxon>Bacteria</taxon>
        <taxon>Bacillati</taxon>
        <taxon>Bacillota</taxon>
        <taxon>Clostridia</taxon>
        <taxon>Eubacteriales</taxon>
        <taxon>Oscillospiraceae</taxon>
        <taxon>Ruthenibacterium</taxon>
    </lineage>
</organism>
<sequence length="116" mass="13131">MTHGQGQRYSRIERPQSIVRRTHQHGPGLDSRGAVPAAVRFASFIAYQLANNERGQSMQEDRNFENKFAPPVRSEKKIGNTTFTVNSFFLEQTKDGVVSKIERLIKDDVRKKAAAI</sequence>
<reference evidence="2 3" key="1">
    <citation type="submission" date="2024-03" db="EMBL/GenBank/DDBJ databases">
        <title>Human intestinal bacterial collection.</title>
        <authorList>
            <person name="Pauvert C."/>
            <person name="Hitch T.C.A."/>
            <person name="Clavel T."/>
        </authorList>
    </citation>
    <scope>NUCLEOTIDE SEQUENCE [LARGE SCALE GENOMIC DNA]</scope>
    <source>
        <strain evidence="2 3">CLA-JM-H11</strain>
    </source>
</reference>
<keyword evidence="3" id="KW-1185">Reference proteome</keyword>
<comment type="caution">
    <text evidence="2">The sequence shown here is derived from an EMBL/GenBank/DDBJ whole genome shotgun (WGS) entry which is preliminary data.</text>
</comment>
<dbReference type="EMBL" id="JBBMFA010000108">
    <property type="protein sequence ID" value="MEQ2521433.1"/>
    <property type="molecule type" value="Genomic_DNA"/>
</dbReference>
<accession>A0ABV1GI08</accession>
<protein>
    <submittedName>
        <fullName evidence="2">Transposon-encoded TnpW family protein</fullName>
    </submittedName>
</protein>
<dbReference type="Proteomes" id="UP001477672">
    <property type="component" value="Unassembled WGS sequence"/>
</dbReference>
<feature type="region of interest" description="Disordered" evidence="1">
    <location>
        <begin position="1"/>
        <end position="32"/>
    </location>
</feature>
<evidence type="ECO:0000313" key="2">
    <source>
        <dbReference type="EMBL" id="MEQ2521433.1"/>
    </source>
</evidence>